<reference evidence="1 2" key="1">
    <citation type="submission" date="2017-06" db="EMBL/GenBank/DDBJ databases">
        <authorList>
            <person name="Kim H.J."/>
            <person name="Triplett B.A."/>
        </authorList>
    </citation>
    <scope>NUCLEOTIDE SEQUENCE [LARGE SCALE GENOMIC DNA]</scope>
    <source>
        <strain evidence="1">FRACA_ARgP5</strain>
    </source>
</reference>
<name>A0A2I2KVA6_9ACTN</name>
<accession>A0A2I2KVA6</accession>
<gene>
    <name evidence="1" type="ORF">FRACA_350008</name>
</gene>
<keyword evidence="2" id="KW-1185">Reference proteome</keyword>
<dbReference type="Proteomes" id="UP000234331">
    <property type="component" value="Unassembled WGS sequence"/>
</dbReference>
<dbReference type="AlphaFoldDB" id="A0A2I2KVA6"/>
<proteinExistence type="predicted"/>
<protein>
    <submittedName>
        <fullName evidence="1">Uncharacterized protein</fullName>
    </submittedName>
</protein>
<sequence>MTLSRALSGACQASTAVLSAKRSVEGLLPTETSRRLVSQPYTDRQALVRSSSALWTVAVGRGAKLVRGSVLIMSVERGTQRPPASRRWWCVRSRAVAGAGRRA</sequence>
<evidence type="ECO:0000313" key="2">
    <source>
        <dbReference type="Proteomes" id="UP000234331"/>
    </source>
</evidence>
<dbReference type="EMBL" id="FZMO01000279">
    <property type="protein sequence ID" value="SNQ49584.1"/>
    <property type="molecule type" value="Genomic_DNA"/>
</dbReference>
<organism evidence="1 2">
    <name type="scientific">Frankia canadensis</name>
    <dbReference type="NCBI Taxonomy" id="1836972"/>
    <lineage>
        <taxon>Bacteria</taxon>
        <taxon>Bacillati</taxon>
        <taxon>Actinomycetota</taxon>
        <taxon>Actinomycetes</taxon>
        <taxon>Frankiales</taxon>
        <taxon>Frankiaceae</taxon>
        <taxon>Frankia</taxon>
    </lineage>
</organism>
<evidence type="ECO:0000313" key="1">
    <source>
        <dbReference type="EMBL" id="SNQ49584.1"/>
    </source>
</evidence>